<evidence type="ECO:0000256" key="1">
    <source>
        <dbReference type="SAM" id="Phobius"/>
    </source>
</evidence>
<accession>A0A5M6D0Y9</accession>
<keyword evidence="1" id="KW-0812">Transmembrane</keyword>
<protein>
    <submittedName>
        <fullName evidence="2">Uncharacterized protein</fullName>
    </submittedName>
</protein>
<dbReference type="RefSeq" id="WP_150092625.1">
    <property type="nucleotide sequence ID" value="NZ_VWSF01000029.1"/>
</dbReference>
<comment type="caution">
    <text evidence="2">The sequence shown here is derived from an EMBL/GenBank/DDBJ whole genome shotgun (WGS) entry which is preliminary data.</text>
</comment>
<dbReference type="EMBL" id="VWSF01000029">
    <property type="protein sequence ID" value="KAA5539952.1"/>
    <property type="molecule type" value="Genomic_DNA"/>
</dbReference>
<evidence type="ECO:0000313" key="3">
    <source>
        <dbReference type="Proteomes" id="UP000323426"/>
    </source>
</evidence>
<feature type="transmembrane region" description="Helical" evidence="1">
    <location>
        <begin position="118"/>
        <end position="139"/>
    </location>
</feature>
<evidence type="ECO:0000313" key="2">
    <source>
        <dbReference type="EMBL" id="KAA5539952.1"/>
    </source>
</evidence>
<reference evidence="2 3" key="1">
    <citation type="submission" date="2019-09" db="EMBL/GenBank/DDBJ databases">
        <title>Genome sequence and assembly of Adhaeribacter sp.</title>
        <authorList>
            <person name="Chhetri G."/>
        </authorList>
    </citation>
    <scope>NUCLEOTIDE SEQUENCE [LARGE SCALE GENOMIC DNA]</scope>
    <source>
        <strain evidence="2 3">DK36</strain>
    </source>
</reference>
<feature type="transmembrane region" description="Helical" evidence="1">
    <location>
        <begin position="49"/>
        <end position="72"/>
    </location>
</feature>
<gene>
    <name evidence="2" type="ORF">F0145_23475</name>
</gene>
<keyword evidence="1" id="KW-1133">Transmembrane helix</keyword>
<name>A0A5M6D0Y9_9BACT</name>
<dbReference type="Proteomes" id="UP000323426">
    <property type="component" value="Unassembled WGS sequence"/>
</dbReference>
<feature type="transmembrane region" description="Helical" evidence="1">
    <location>
        <begin position="93"/>
        <end position="112"/>
    </location>
</feature>
<organism evidence="2 3">
    <name type="scientific">Adhaeribacter rhizoryzae</name>
    <dbReference type="NCBI Taxonomy" id="2607907"/>
    <lineage>
        <taxon>Bacteria</taxon>
        <taxon>Pseudomonadati</taxon>
        <taxon>Bacteroidota</taxon>
        <taxon>Cytophagia</taxon>
        <taxon>Cytophagales</taxon>
        <taxon>Hymenobacteraceae</taxon>
        <taxon>Adhaeribacter</taxon>
    </lineage>
</organism>
<sequence>MTRPAELYILYFLLLMLSLNALVGGGALILDPQGSLMDLNPDWLQNTPFNSYLVPGLLLFTFIGLLPLFALISLLFRPNWHWANVLNIFADKYWGWTYSLFTGIILITWIIVQEMLTHYFLLHTVFIIMGILIILLTLLPRVQKYYSQHH</sequence>
<keyword evidence="1" id="KW-0472">Membrane</keyword>
<keyword evidence="3" id="KW-1185">Reference proteome</keyword>
<feature type="transmembrane region" description="Helical" evidence="1">
    <location>
        <begin position="7"/>
        <end position="29"/>
    </location>
</feature>
<proteinExistence type="predicted"/>
<dbReference type="AlphaFoldDB" id="A0A5M6D0Y9"/>